<organism evidence="1 2">
    <name type="scientific">Pisolithus microcarpus 441</name>
    <dbReference type="NCBI Taxonomy" id="765257"/>
    <lineage>
        <taxon>Eukaryota</taxon>
        <taxon>Fungi</taxon>
        <taxon>Dikarya</taxon>
        <taxon>Basidiomycota</taxon>
        <taxon>Agaricomycotina</taxon>
        <taxon>Agaricomycetes</taxon>
        <taxon>Agaricomycetidae</taxon>
        <taxon>Boletales</taxon>
        <taxon>Sclerodermatineae</taxon>
        <taxon>Pisolithaceae</taxon>
        <taxon>Pisolithus</taxon>
    </lineage>
</organism>
<sequence length="116" mass="12998">MSCIRSYITALPGGRDMKPVVSSTIRLVGMRYCVQLGMVRVCGFPCPRTLPFHSLPFLVRVQAPSPVLSCADAYRARQMQVQILAPNKSATILSRVHRLYSSCDIRSRAFEEDCFT</sequence>
<dbReference type="AlphaFoldDB" id="A0A0C9ZAJ7"/>
<evidence type="ECO:0000313" key="1">
    <source>
        <dbReference type="EMBL" id="KIK16948.1"/>
    </source>
</evidence>
<dbReference type="Proteomes" id="UP000054018">
    <property type="component" value="Unassembled WGS sequence"/>
</dbReference>
<accession>A0A0C9ZAJ7</accession>
<keyword evidence="2" id="KW-1185">Reference proteome</keyword>
<protein>
    <submittedName>
        <fullName evidence="1">Uncharacterized protein</fullName>
    </submittedName>
</protein>
<name>A0A0C9ZAJ7_9AGAM</name>
<proteinExistence type="predicted"/>
<reference evidence="2" key="2">
    <citation type="submission" date="2015-01" db="EMBL/GenBank/DDBJ databases">
        <title>Evolutionary Origins and Diversification of the Mycorrhizal Mutualists.</title>
        <authorList>
            <consortium name="DOE Joint Genome Institute"/>
            <consortium name="Mycorrhizal Genomics Consortium"/>
            <person name="Kohler A."/>
            <person name="Kuo A."/>
            <person name="Nagy L.G."/>
            <person name="Floudas D."/>
            <person name="Copeland A."/>
            <person name="Barry K.W."/>
            <person name="Cichocki N."/>
            <person name="Veneault-Fourrey C."/>
            <person name="LaButti K."/>
            <person name="Lindquist E.A."/>
            <person name="Lipzen A."/>
            <person name="Lundell T."/>
            <person name="Morin E."/>
            <person name="Murat C."/>
            <person name="Riley R."/>
            <person name="Ohm R."/>
            <person name="Sun H."/>
            <person name="Tunlid A."/>
            <person name="Henrissat B."/>
            <person name="Grigoriev I.V."/>
            <person name="Hibbett D.S."/>
            <person name="Martin F."/>
        </authorList>
    </citation>
    <scope>NUCLEOTIDE SEQUENCE [LARGE SCALE GENOMIC DNA]</scope>
    <source>
        <strain evidence="2">441</strain>
    </source>
</reference>
<dbReference type="HOGENOM" id="CLU_2097766_0_0_1"/>
<dbReference type="EMBL" id="KN833843">
    <property type="protein sequence ID" value="KIK16948.1"/>
    <property type="molecule type" value="Genomic_DNA"/>
</dbReference>
<evidence type="ECO:0000313" key="2">
    <source>
        <dbReference type="Proteomes" id="UP000054018"/>
    </source>
</evidence>
<reference evidence="1 2" key="1">
    <citation type="submission" date="2014-04" db="EMBL/GenBank/DDBJ databases">
        <authorList>
            <consortium name="DOE Joint Genome Institute"/>
            <person name="Kuo A."/>
            <person name="Kohler A."/>
            <person name="Costa M.D."/>
            <person name="Nagy L.G."/>
            <person name="Floudas D."/>
            <person name="Copeland A."/>
            <person name="Barry K.W."/>
            <person name="Cichocki N."/>
            <person name="Veneault-Fourrey C."/>
            <person name="LaButti K."/>
            <person name="Lindquist E.A."/>
            <person name="Lipzen A."/>
            <person name="Lundell T."/>
            <person name="Morin E."/>
            <person name="Murat C."/>
            <person name="Sun H."/>
            <person name="Tunlid A."/>
            <person name="Henrissat B."/>
            <person name="Grigoriev I.V."/>
            <person name="Hibbett D.S."/>
            <person name="Martin F."/>
            <person name="Nordberg H.P."/>
            <person name="Cantor M.N."/>
            <person name="Hua S.X."/>
        </authorList>
    </citation>
    <scope>NUCLEOTIDE SEQUENCE [LARGE SCALE GENOMIC DNA]</scope>
    <source>
        <strain evidence="1 2">441</strain>
    </source>
</reference>
<gene>
    <name evidence="1" type="ORF">PISMIDRAFT_240144</name>
</gene>